<evidence type="ECO:0000256" key="4">
    <source>
        <dbReference type="ARBA" id="ARBA00022842"/>
    </source>
</evidence>
<evidence type="ECO:0000256" key="3">
    <source>
        <dbReference type="ARBA" id="ARBA00022692"/>
    </source>
</evidence>
<evidence type="ECO:0000256" key="6">
    <source>
        <dbReference type="ARBA" id="ARBA00022989"/>
    </source>
</evidence>
<accession>A0ABP1GZC8</accession>
<dbReference type="PANTHER" id="PTHR13890:SF0">
    <property type="entry name" value="MAGNESIUM TRANSPORTER MRS2 HOMOLOG, MITOCHONDRIAL"/>
    <property type="match status" value="1"/>
</dbReference>
<keyword evidence="4" id="KW-0460">Magnesium</keyword>
<feature type="transmembrane region" description="Helical" evidence="9">
    <location>
        <begin position="281"/>
        <end position="298"/>
    </location>
</feature>
<protein>
    <recommendedName>
        <fullName evidence="12">Magnesium transporter</fullName>
    </recommendedName>
</protein>
<name>A0ABP1GZC8_9EUKA</name>
<evidence type="ECO:0000313" key="10">
    <source>
        <dbReference type="EMBL" id="CAL5981273.1"/>
    </source>
</evidence>
<keyword evidence="3 9" id="KW-0812">Transmembrane</keyword>
<evidence type="ECO:0008006" key="12">
    <source>
        <dbReference type="Google" id="ProtNLM"/>
    </source>
</evidence>
<evidence type="ECO:0000256" key="8">
    <source>
        <dbReference type="ARBA" id="ARBA00023136"/>
    </source>
</evidence>
<comment type="subcellular location">
    <subcellularLocation>
        <location evidence="1">Membrane</location>
        <topology evidence="1">Multi-pass membrane protein</topology>
    </subcellularLocation>
</comment>
<feature type="transmembrane region" description="Helical" evidence="9">
    <location>
        <begin position="318"/>
        <end position="339"/>
    </location>
</feature>
<comment type="caution">
    <text evidence="10">The sequence shown here is derived from an EMBL/GenBank/DDBJ whole genome shotgun (WGS) entry which is preliminary data.</text>
</comment>
<proteinExistence type="predicted"/>
<keyword evidence="5" id="KW-0809">Transit peptide</keyword>
<evidence type="ECO:0000313" key="11">
    <source>
        <dbReference type="Proteomes" id="UP001642409"/>
    </source>
</evidence>
<keyword evidence="11" id="KW-1185">Reference proteome</keyword>
<evidence type="ECO:0000256" key="9">
    <source>
        <dbReference type="SAM" id="Phobius"/>
    </source>
</evidence>
<evidence type="ECO:0000256" key="1">
    <source>
        <dbReference type="ARBA" id="ARBA00004141"/>
    </source>
</evidence>
<dbReference type="InterPro" id="IPR039204">
    <property type="entry name" value="MRS2-like"/>
</dbReference>
<evidence type="ECO:0000256" key="7">
    <source>
        <dbReference type="ARBA" id="ARBA00023065"/>
    </source>
</evidence>
<dbReference type="PANTHER" id="PTHR13890">
    <property type="entry name" value="RNA SPLICING PROTEIN MRS2, MITOCHONDRIAL"/>
    <property type="match status" value="1"/>
</dbReference>
<keyword evidence="2" id="KW-0813">Transport</keyword>
<keyword evidence="8 9" id="KW-0472">Membrane</keyword>
<dbReference type="EMBL" id="CAXDID020000013">
    <property type="protein sequence ID" value="CAL5981273.1"/>
    <property type="molecule type" value="Genomic_DNA"/>
</dbReference>
<keyword evidence="6 9" id="KW-1133">Transmembrane helix</keyword>
<dbReference type="Proteomes" id="UP001642409">
    <property type="component" value="Unassembled WGS sequence"/>
</dbReference>
<sequence length="378" mass="43677">MNIYRVQRSSQVVEKVVVKTEQLATNYELSRRDMRGLLDNAFFISPHLNKVIANFAKVPIIITQEKVLILDVSQESKQFAAQICQLLTETAQTDWELSIIEALMLFVNKCLNNDYLSLIRAMDSYQFQEHTQIQNLVQKLISACHQMDTLLRDLIENGDTIPFLCFANQDVLNNQQSSSSTSHLSVNTNQSHLSSSFNQLQNARKKHKDQFLVQNNIEDVELPVSVEQITDLLEVYKLQFNNLLVETKELKQKMGLKIIEQNMKLEIQRSYIMNFQINQKIINVSATFSSLIGQFFGMNLLNPWRVDDGPSYKYTVKQFVWIMIWTVILYLGCQMYFVLGSAKIRKYGVKDNGCMTKLKNKTIQTKTGYQKLKNQGTQ</sequence>
<gene>
    <name evidence="10" type="ORF">HINF_LOCUS6573</name>
</gene>
<organism evidence="10 11">
    <name type="scientific">Hexamita inflata</name>
    <dbReference type="NCBI Taxonomy" id="28002"/>
    <lineage>
        <taxon>Eukaryota</taxon>
        <taxon>Metamonada</taxon>
        <taxon>Diplomonadida</taxon>
        <taxon>Hexamitidae</taxon>
        <taxon>Hexamitinae</taxon>
        <taxon>Hexamita</taxon>
    </lineage>
</organism>
<keyword evidence="7" id="KW-0406">Ion transport</keyword>
<reference evidence="10 11" key="1">
    <citation type="submission" date="2024-07" db="EMBL/GenBank/DDBJ databases">
        <authorList>
            <person name="Akdeniz Z."/>
        </authorList>
    </citation>
    <scope>NUCLEOTIDE SEQUENCE [LARGE SCALE GENOMIC DNA]</scope>
</reference>
<evidence type="ECO:0000256" key="5">
    <source>
        <dbReference type="ARBA" id="ARBA00022946"/>
    </source>
</evidence>
<evidence type="ECO:0000256" key="2">
    <source>
        <dbReference type="ARBA" id="ARBA00022448"/>
    </source>
</evidence>